<dbReference type="InterPro" id="IPR049073">
    <property type="entry name" value="T6SS_VgrG3-like_C"/>
</dbReference>
<comment type="caution">
    <text evidence="3">The sequence shown here is derived from an EMBL/GenBank/DDBJ whole genome shotgun (WGS) entry which is preliminary data.</text>
</comment>
<feature type="domain" description="Type VI secretion system spike protein VgrG3-like C-terminal" evidence="2">
    <location>
        <begin position="132"/>
        <end position="324"/>
    </location>
</feature>
<dbReference type="Proteomes" id="UP000461162">
    <property type="component" value="Unassembled WGS sequence"/>
</dbReference>
<dbReference type="EMBL" id="WODC01000002">
    <property type="protein sequence ID" value="MUM77001.1"/>
    <property type="molecule type" value="Genomic_DNA"/>
</dbReference>
<organism evidence="3 4">
    <name type="scientific">Pseudodesulfovibrio alkaliphilus</name>
    <dbReference type="NCBI Taxonomy" id="2661613"/>
    <lineage>
        <taxon>Bacteria</taxon>
        <taxon>Pseudomonadati</taxon>
        <taxon>Thermodesulfobacteriota</taxon>
        <taxon>Desulfovibrionia</taxon>
        <taxon>Desulfovibrionales</taxon>
        <taxon>Desulfovibrionaceae</taxon>
    </lineage>
</organism>
<protein>
    <recommendedName>
        <fullName evidence="2">Type VI secretion system spike protein VgrG3-like C-terminal domain-containing protein</fullName>
    </recommendedName>
</protein>
<feature type="region of interest" description="Disordered" evidence="1">
    <location>
        <begin position="16"/>
        <end position="38"/>
    </location>
</feature>
<accession>A0A7K1KM27</accession>
<sequence length="340" mass="36505">MTMSPTAEYDTLARLLTNGQTDRQPVGEGAGPSGRREGAMQAAFETQMRMARTLFGEQGGYGQDSGGIGMDASIVNDALMFDALSTINRLMRDEAGFSPRNGAVLREPAQEGGARVDPEGPARQASATAQVGTLSARFESGGAGVEAIGYDRVGGTSYGTYQIASKPGTMDSFLTYLAERDPSWAGRLREAGEADTGSTKGAMPEVWKAIAAEDPERFGRLQHDFITEQTYTPARAMILDQTGLDFDNAPSALREVLWSTAVQHGPTGAARIFGKVIDRFVASASEEGFNERLIEGVYDTRKGQFGSSTDRVRRSVVSRLNEEKQLALGMLGHTPLSRMV</sequence>
<proteinExistence type="predicted"/>
<reference evidence="3 4" key="1">
    <citation type="submission" date="2019-11" db="EMBL/GenBank/DDBJ databases">
        <title>Pseudodesulfovibrio alkaliphilus, sp. nov., an alkaliphilic sulfate-reducing bacteria from mud volcano of Taman peninsula, Russia.</title>
        <authorList>
            <person name="Frolova A."/>
            <person name="Merkel A.Y."/>
            <person name="Slobodkin A.I."/>
        </authorList>
    </citation>
    <scope>NUCLEOTIDE SEQUENCE [LARGE SCALE GENOMIC DNA]</scope>
    <source>
        <strain evidence="3 4">F-1</strain>
    </source>
</reference>
<dbReference type="AlphaFoldDB" id="A0A7K1KM27"/>
<dbReference type="Pfam" id="PF21277">
    <property type="entry name" value="T6SS_VgrG3-like_C"/>
    <property type="match status" value="1"/>
</dbReference>
<gene>
    <name evidence="3" type="ORF">GKC30_05065</name>
</gene>
<name>A0A7K1KM27_9BACT</name>
<evidence type="ECO:0000259" key="2">
    <source>
        <dbReference type="Pfam" id="PF21277"/>
    </source>
</evidence>
<evidence type="ECO:0000313" key="4">
    <source>
        <dbReference type="Proteomes" id="UP000461162"/>
    </source>
</evidence>
<evidence type="ECO:0000313" key="3">
    <source>
        <dbReference type="EMBL" id="MUM77001.1"/>
    </source>
</evidence>
<evidence type="ECO:0000256" key="1">
    <source>
        <dbReference type="SAM" id="MobiDB-lite"/>
    </source>
</evidence>
<keyword evidence="4" id="KW-1185">Reference proteome</keyword>